<keyword evidence="2" id="KW-1185">Reference proteome</keyword>
<reference evidence="1 2" key="1">
    <citation type="journal article" date="2018" name="G3 (Bethesda)">
        <title>A High-Quality Reference Genome for the Invasive Mosquitofish Gambusia affinis Using a Chicago Library.</title>
        <authorList>
            <person name="Hoffberg S.L."/>
            <person name="Troendle N.J."/>
            <person name="Glenn T.C."/>
            <person name="Mahmud O."/>
            <person name="Louha S."/>
            <person name="Chalopin D."/>
            <person name="Bennetzen J.L."/>
            <person name="Mauricio R."/>
        </authorList>
    </citation>
    <scope>NUCLEOTIDE SEQUENCE [LARGE SCALE GENOMIC DNA]</scope>
    <source>
        <strain evidence="1">NE01/NJP1002.9</strain>
        <tissue evidence="1">Muscle</tissue>
    </source>
</reference>
<proteinExistence type="predicted"/>
<dbReference type="EMBL" id="NHOQ01000085">
    <property type="protein sequence ID" value="PWA33151.1"/>
    <property type="molecule type" value="Genomic_DNA"/>
</dbReference>
<dbReference type="AlphaFoldDB" id="A0A315WAI7"/>
<evidence type="ECO:0000313" key="1">
    <source>
        <dbReference type="EMBL" id="PWA33151.1"/>
    </source>
</evidence>
<dbReference type="Proteomes" id="UP000250572">
    <property type="component" value="Unassembled WGS sequence"/>
</dbReference>
<name>A0A315WAI7_GAMAF</name>
<comment type="caution">
    <text evidence="1">The sequence shown here is derived from an EMBL/GenBank/DDBJ whole genome shotgun (WGS) entry which is preliminary data.</text>
</comment>
<accession>A0A315WAI7</accession>
<protein>
    <recommendedName>
        <fullName evidence="3">Peptidase S1 domain-containing protein</fullName>
    </recommendedName>
</protein>
<evidence type="ECO:0000313" key="2">
    <source>
        <dbReference type="Proteomes" id="UP000250572"/>
    </source>
</evidence>
<evidence type="ECO:0008006" key="3">
    <source>
        <dbReference type="Google" id="ProtNLM"/>
    </source>
</evidence>
<gene>
    <name evidence="1" type="ORF">CCH79_00018721</name>
</gene>
<sequence length="126" mass="13715">MLEENLGCSDSPFPIVPHWEEQETNEVHERRSGNDVVQLAGEGATTTGPNNQQLVTLFSWQEREQRQLAPIIGDGETGGAAVLNGMIYGVILKAGTPFACEIPVYINDQCTHSVACVVLRSLPNHT</sequence>
<organism evidence="1 2">
    <name type="scientific">Gambusia affinis</name>
    <name type="common">Western mosquitofish</name>
    <name type="synonym">Heterandria affinis</name>
    <dbReference type="NCBI Taxonomy" id="33528"/>
    <lineage>
        <taxon>Eukaryota</taxon>
        <taxon>Metazoa</taxon>
        <taxon>Chordata</taxon>
        <taxon>Craniata</taxon>
        <taxon>Vertebrata</taxon>
        <taxon>Euteleostomi</taxon>
        <taxon>Actinopterygii</taxon>
        <taxon>Neopterygii</taxon>
        <taxon>Teleostei</taxon>
        <taxon>Neoteleostei</taxon>
        <taxon>Acanthomorphata</taxon>
        <taxon>Ovalentaria</taxon>
        <taxon>Atherinomorphae</taxon>
        <taxon>Cyprinodontiformes</taxon>
        <taxon>Poeciliidae</taxon>
        <taxon>Poeciliinae</taxon>
        <taxon>Gambusia</taxon>
    </lineage>
</organism>